<evidence type="ECO:0000313" key="2">
    <source>
        <dbReference type="Proteomes" id="UP001060085"/>
    </source>
</evidence>
<gene>
    <name evidence="1" type="ORF">M9H77_24290</name>
</gene>
<accession>A0ACC0AYC6</accession>
<comment type="caution">
    <text evidence="1">The sequence shown here is derived from an EMBL/GenBank/DDBJ whole genome shotgun (WGS) entry which is preliminary data.</text>
</comment>
<proteinExistence type="predicted"/>
<organism evidence="1 2">
    <name type="scientific">Catharanthus roseus</name>
    <name type="common">Madagascar periwinkle</name>
    <name type="synonym">Vinca rosea</name>
    <dbReference type="NCBI Taxonomy" id="4058"/>
    <lineage>
        <taxon>Eukaryota</taxon>
        <taxon>Viridiplantae</taxon>
        <taxon>Streptophyta</taxon>
        <taxon>Embryophyta</taxon>
        <taxon>Tracheophyta</taxon>
        <taxon>Spermatophyta</taxon>
        <taxon>Magnoliopsida</taxon>
        <taxon>eudicotyledons</taxon>
        <taxon>Gunneridae</taxon>
        <taxon>Pentapetalae</taxon>
        <taxon>asterids</taxon>
        <taxon>lamiids</taxon>
        <taxon>Gentianales</taxon>
        <taxon>Apocynaceae</taxon>
        <taxon>Rauvolfioideae</taxon>
        <taxon>Vinceae</taxon>
        <taxon>Catharanthinae</taxon>
        <taxon>Catharanthus</taxon>
    </lineage>
</organism>
<evidence type="ECO:0000313" key="1">
    <source>
        <dbReference type="EMBL" id="KAI5664967.1"/>
    </source>
</evidence>
<protein>
    <submittedName>
        <fullName evidence="1">Uncharacterized protein</fullName>
    </submittedName>
</protein>
<reference evidence="2" key="1">
    <citation type="journal article" date="2023" name="Nat. Plants">
        <title>Single-cell RNA sequencing provides a high-resolution roadmap for understanding the multicellular compartmentation of specialized metabolism.</title>
        <authorList>
            <person name="Sun S."/>
            <person name="Shen X."/>
            <person name="Li Y."/>
            <person name="Li Y."/>
            <person name="Wang S."/>
            <person name="Li R."/>
            <person name="Zhang H."/>
            <person name="Shen G."/>
            <person name="Guo B."/>
            <person name="Wei J."/>
            <person name="Xu J."/>
            <person name="St-Pierre B."/>
            <person name="Chen S."/>
            <person name="Sun C."/>
        </authorList>
    </citation>
    <scope>NUCLEOTIDE SEQUENCE [LARGE SCALE GENOMIC DNA]</scope>
</reference>
<sequence length="754" mass="85258">MNHLSTFKSTYLLGCLPLEIAQGVKGLVLQEIMLEDLSQTFWTVTLSEYNGKVAFCKGWPEFSKDMNLEIGDALVFYYIKKDEDGKHKQHCMDEECVLMINRDDGYHQSDYNKCVLYDFPCFEMPQTACTTSVTRKGRDGSSKDKNPSETTILNDRSAINLALIANVSRSLAMGSQSPPKTSKRKLGEQLCFPLKCRLVATYEREGRHFYSCTNEQSIGEASIIVRDPRGKAWESTYHEKHGLHSLAASWLVINAENNIQTGDRLIVSLVDSRSNEYRPSNPPMRDHENNSFAAIPGNKVDPIYVPSSTVNTVNRLAKIYGGHITKSIKFENGIGEESIILRDPRGKARESTYHENHGLRSLTASWPVINAENNIQPGDRLIVSLVDSRSNEYRPGNPPMREHEDNSFAATLGSKGNSKTYATGGVDNFPSSLPSIKFENGIVACRQLNLRMVSVRHPSFFEIQEGKHGRALITRNMSTKTILLQLHQGTKEYIPNSTYHEKHGLRSLAASWPVINTEINIQPGDHLIVSLVNSRSNEYRFDIIVWSVDGVLKVNLRKYAIQINVNSLMSCSRPGNPPMREHEDKSFVATPRNKGNSKTYATGGVDEYIPNVKHYSFPSLPPFLHFHFHFLYSLQDFNIYKSHRYACPFLLYNVYRFEQEPLLGEEISLNLPSSLPSIKFENGIGEASIILRDPRGKAWECTYHEKHGLRSLAASWPVINAENKIQPTDRLMVSLVDSRSNEYRFDIVRNPVGN</sequence>
<dbReference type="Proteomes" id="UP001060085">
    <property type="component" value="Linkage Group LG05"/>
</dbReference>
<name>A0ACC0AYC6_CATRO</name>
<dbReference type="EMBL" id="CM044705">
    <property type="protein sequence ID" value="KAI5664967.1"/>
    <property type="molecule type" value="Genomic_DNA"/>
</dbReference>
<keyword evidence="2" id="KW-1185">Reference proteome</keyword>